<dbReference type="InterPro" id="IPR008560">
    <property type="entry name" value="DUF842_euk"/>
</dbReference>
<dbReference type="EMBL" id="WUAV01000003">
    <property type="protein sequence ID" value="KAF1760365.1"/>
    <property type="molecule type" value="Genomic_DNA"/>
</dbReference>
<proteinExistence type="inferred from homology"/>
<evidence type="ECO:0000256" key="1">
    <source>
        <dbReference type="ARBA" id="ARBA00009952"/>
    </source>
</evidence>
<dbReference type="AlphaFoldDB" id="A0A6A5H0H3"/>
<dbReference type="GeneID" id="9811709"/>
<organism evidence="2 3">
    <name type="scientific">Caenorhabditis remanei</name>
    <name type="common">Caenorhabditis vulgaris</name>
    <dbReference type="NCBI Taxonomy" id="31234"/>
    <lineage>
        <taxon>Eukaryota</taxon>
        <taxon>Metazoa</taxon>
        <taxon>Ecdysozoa</taxon>
        <taxon>Nematoda</taxon>
        <taxon>Chromadorea</taxon>
        <taxon>Rhabditida</taxon>
        <taxon>Rhabditina</taxon>
        <taxon>Rhabditomorpha</taxon>
        <taxon>Rhabditoidea</taxon>
        <taxon>Rhabditidae</taxon>
        <taxon>Peloderinae</taxon>
        <taxon>Caenorhabditis</taxon>
    </lineage>
</organism>
<protein>
    <recommendedName>
        <fullName evidence="4">Protein FAM136A</fullName>
    </recommendedName>
</protein>
<dbReference type="Pfam" id="PF05811">
    <property type="entry name" value="DUF842"/>
    <property type="match status" value="1"/>
</dbReference>
<dbReference type="PANTHER" id="PTHR21096:SF0">
    <property type="entry name" value="PROTEIN FAM136A"/>
    <property type="match status" value="1"/>
</dbReference>
<dbReference type="KEGG" id="crq:GCK72_008614"/>
<evidence type="ECO:0000313" key="3">
    <source>
        <dbReference type="Proteomes" id="UP000483820"/>
    </source>
</evidence>
<sequence length="144" mass="15842">MNDNQNGIYTGSSMGGVSGFQTGRATGASGMCIMGLWAIEHLRCCDNKKTTRDAVENCVESCNDGMKKAQGNLERELGGLQDQLSRCAMTCYDKLVQQFGPDVNKYTENQKMSFNEKLDSCVSVCADDHIKLIPAIKKRFAKNL</sequence>
<name>A0A6A5H0H3_CAERE</name>
<comment type="caution">
    <text evidence="2">The sequence shown here is derived from an EMBL/GenBank/DDBJ whole genome shotgun (WGS) entry which is preliminary data.</text>
</comment>
<gene>
    <name evidence="2" type="ORF">GCK72_008614</name>
</gene>
<dbReference type="Proteomes" id="UP000483820">
    <property type="component" value="Chromosome III"/>
</dbReference>
<evidence type="ECO:0008006" key="4">
    <source>
        <dbReference type="Google" id="ProtNLM"/>
    </source>
</evidence>
<reference evidence="2 3" key="1">
    <citation type="submission" date="2019-12" db="EMBL/GenBank/DDBJ databases">
        <title>Chromosome-level assembly of the Caenorhabditis remanei genome.</title>
        <authorList>
            <person name="Teterina A.A."/>
            <person name="Willis J.H."/>
            <person name="Phillips P.C."/>
        </authorList>
    </citation>
    <scope>NUCLEOTIDE SEQUENCE [LARGE SCALE GENOMIC DNA]</scope>
    <source>
        <strain evidence="2 3">PX506</strain>
        <tissue evidence="2">Whole organism</tissue>
    </source>
</reference>
<dbReference type="CTD" id="9811709"/>
<dbReference type="PANTHER" id="PTHR21096">
    <property type="entry name" value="PROTEIN FAM136A"/>
    <property type="match status" value="1"/>
</dbReference>
<dbReference type="RefSeq" id="XP_053586496.1">
    <property type="nucleotide sequence ID" value="XM_053726919.1"/>
</dbReference>
<accession>A0A6A5H0H3</accession>
<dbReference type="GO" id="GO:0005737">
    <property type="term" value="C:cytoplasm"/>
    <property type="evidence" value="ECO:0007669"/>
    <property type="project" value="TreeGrafter"/>
</dbReference>
<comment type="similarity">
    <text evidence="1">Belongs to the FAM136 family.</text>
</comment>
<evidence type="ECO:0000313" key="2">
    <source>
        <dbReference type="EMBL" id="KAF1760365.1"/>
    </source>
</evidence>